<keyword evidence="3" id="KW-1185">Reference proteome</keyword>
<evidence type="ECO:0000259" key="1">
    <source>
        <dbReference type="PROSITE" id="PS51186"/>
    </source>
</evidence>
<dbReference type="InterPro" id="IPR051908">
    <property type="entry name" value="Ribosomal_N-acetyltransferase"/>
</dbReference>
<keyword evidence="2" id="KW-0808">Transferase</keyword>
<dbReference type="GO" id="GO:0005737">
    <property type="term" value="C:cytoplasm"/>
    <property type="evidence" value="ECO:0007669"/>
    <property type="project" value="TreeGrafter"/>
</dbReference>
<dbReference type="AlphaFoldDB" id="A0A841BIP7"/>
<reference evidence="2 3" key="1">
    <citation type="submission" date="2020-08" db="EMBL/GenBank/DDBJ databases">
        <title>Sequencing the genomes of 1000 actinobacteria strains.</title>
        <authorList>
            <person name="Klenk H.-P."/>
        </authorList>
    </citation>
    <scope>NUCLEOTIDE SEQUENCE [LARGE SCALE GENOMIC DNA]</scope>
    <source>
        <strain evidence="2 3">DSM 45362</strain>
    </source>
</reference>
<name>A0A841BIP7_9ACTN</name>
<dbReference type="GO" id="GO:1990189">
    <property type="term" value="F:protein N-terminal-serine acetyltransferase activity"/>
    <property type="evidence" value="ECO:0007669"/>
    <property type="project" value="TreeGrafter"/>
</dbReference>
<dbReference type="Gene3D" id="3.40.630.30">
    <property type="match status" value="1"/>
</dbReference>
<protein>
    <submittedName>
        <fullName evidence="2">RimJ/RimL family protein N-acetyltransferase</fullName>
    </submittedName>
</protein>
<dbReference type="PANTHER" id="PTHR43441">
    <property type="entry name" value="RIBOSOMAL-PROTEIN-SERINE ACETYLTRANSFERASE"/>
    <property type="match status" value="1"/>
</dbReference>
<evidence type="ECO:0000313" key="3">
    <source>
        <dbReference type="Proteomes" id="UP000587527"/>
    </source>
</evidence>
<feature type="domain" description="N-acetyltransferase" evidence="1">
    <location>
        <begin position="7"/>
        <end position="157"/>
    </location>
</feature>
<dbReference type="PROSITE" id="PS51186">
    <property type="entry name" value="GNAT"/>
    <property type="match status" value="1"/>
</dbReference>
<dbReference type="GO" id="GO:0008999">
    <property type="term" value="F:protein-N-terminal-alanine acetyltransferase activity"/>
    <property type="evidence" value="ECO:0007669"/>
    <property type="project" value="TreeGrafter"/>
</dbReference>
<dbReference type="SUPFAM" id="SSF55729">
    <property type="entry name" value="Acyl-CoA N-acyltransferases (Nat)"/>
    <property type="match status" value="1"/>
</dbReference>
<proteinExistence type="predicted"/>
<accession>A0A841BIP7</accession>
<dbReference type="Proteomes" id="UP000587527">
    <property type="component" value="Unassembled WGS sequence"/>
</dbReference>
<dbReference type="Pfam" id="PF13302">
    <property type="entry name" value="Acetyltransf_3"/>
    <property type="match status" value="1"/>
</dbReference>
<dbReference type="EMBL" id="JACHMN010000001">
    <property type="protein sequence ID" value="MBB5867198.1"/>
    <property type="molecule type" value="Genomic_DNA"/>
</dbReference>
<sequence length="157" mass="17210">MMTTERLELREFTYELAEQIVAGEREDTWAADYPTGGDVVVAQHVLRAQLRGEWVPYQLVLRESGTVIGGAGYHGPPNVEGTVEVGYGVAVSHQGRGYATEATRALVERAIELGAHRVVAHTDGSNAASRQVLENLGFALVRAEPQVEDGYYYMLTF</sequence>
<dbReference type="InterPro" id="IPR016181">
    <property type="entry name" value="Acyl_CoA_acyltransferase"/>
</dbReference>
<dbReference type="CDD" id="cd04301">
    <property type="entry name" value="NAT_SF"/>
    <property type="match status" value="1"/>
</dbReference>
<organism evidence="2 3">
    <name type="scientific">Allocatelliglobosispora scoriae</name>
    <dbReference type="NCBI Taxonomy" id="643052"/>
    <lineage>
        <taxon>Bacteria</taxon>
        <taxon>Bacillati</taxon>
        <taxon>Actinomycetota</taxon>
        <taxon>Actinomycetes</taxon>
        <taxon>Micromonosporales</taxon>
        <taxon>Micromonosporaceae</taxon>
        <taxon>Allocatelliglobosispora</taxon>
    </lineage>
</organism>
<evidence type="ECO:0000313" key="2">
    <source>
        <dbReference type="EMBL" id="MBB5867198.1"/>
    </source>
</evidence>
<gene>
    <name evidence="2" type="ORF">F4553_000577</name>
</gene>
<dbReference type="PANTHER" id="PTHR43441:SF6">
    <property type="entry name" value="N-ACETYLTRANSFERASE DOMAIN-CONTAINING PROTEIN"/>
    <property type="match status" value="1"/>
</dbReference>
<comment type="caution">
    <text evidence="2">The sequence shown here is derived from an EMBL/GenBank/DDBJ whole genome shotgun (WGS) entry which is preliminary data.</text>
</comment>
<dbReference type="InterPro" id="IPR000182">
    <property type="entry name" value="GNAT_dom"/>
</dbReference>